<evidence type="ECO:0000313" key="4">
    <source>
        <dbReference type="Proteomes" id="UP000567822"/>
    </source>
</evidence>
<proteinExistence type="predicted"/>
<dbReference type="AlphaFoldDB" id="A0A7L0LRP7"/>
<dbReference type="Pfam" id="PF00098">
    <property type="entry name" value="zf-CCHC"/>
    <property type="match status" value="1"/>
</dbReference>
<dbReference type="SMART" id="SM00343">
    <property type="entry name" value="ZnF_C2HC"/>
    <property type="match status" value="1"/>
</dbReference>
<gene>
    <name evidence="3" type="primary">Ervk5_3</name>
    <name evidence="3" type="ORF">SYLVIR_R15492</name>
</gene>
<keyword evidence="1" id="KW-0862">Zinc</keyword>
<dbReference type="Gene3D" id="1.10.1200.30">
    <property type="match status" value="1"/>
</dbReference>
<reference evidence="3 4" key="1">
    <citation type="submission" date="2019-09" db="EMBL/GenBank/DDBJ databases">
        <title>Bird 10,000 Genomes (B10K) Project - Family phase.</title>
        <authorList>
            <person name="Zhang G."/>
        </authorList>
    </citation>
    <scope>NUCLEOTIDE SEQUENCE [LARGE SCALE GENOMIC DNA]</scope>
    <source>
        <strain evidence="3">B10K-DU-009-59</strain>
        <tissue evidence="3">Muscle</tissue>
    </source>
</reference>
<feature type="domain" description="CCHC-type" evidence="2">
    <location>
        <begin position="65"/>
        <end position="80"/>
    </location>
</feature>
<feature type="non-terminal residue" evidence="3">
    <location>
        <position position="106"/>
    </location>
</feature>
<name>A0A7L0LRP7_9SYLV</name>
<evidence type="ECO:0000259" key="2">
    <source>
        <dbReference type="PROSITE" id="PS50158"/>
    </source>
</evidence>
<feature type="non-terminal residue" evidence="3">
    <location>
        <position position="1"/>
    </location>
</feature>
<dbReference type="EMBL" id="VXAN01002130">
    <property type="protein sequence ID" value="NXK70963.1"/>
    <property type="molecule type" value="Genomic_DNA"/>
</dbReference>
<dbReference type="GO" id="GO:0003676">
    <property type="term" value="F:nucleic acid binding"/>
    <property type="evidence" value="ECO:0007669"/>
    <property type="project" value="InterPro"/>
</dbReference>
<keyword evidence="4" id="KW-1185">Reference proteome</keyword>
<accession>A0A7L0LRP7</accession>
<organism evidence="3 4">
    <name type="scientific">Sylvietta virens</name>
    <name type="common">Green crombec</name>
    <dbReference type="NCBI Taxonomy" id="208069"/>
    <lineage>
        <taxon>Eukaryota</taxon>
        <taxon>Metazoa</taxon>
        <taxon>Chordata</taxon>
        <taxon>Craniata</taxon>
        <taxon>Vertebrata</taxon>
        <taxon>Euteleostomi</taxon>
        <taxon>Archelosauria</taxon>
        <taxon>Archosauria</taxon>
        <taxon>Dinosauria</taxon>
        <taxon>Saurischia</taxon>
        <taxon>Theropoda</taxon>
        <taxon>Coelurosauria</taxon>
        <taxon>Aves</taxon>
        <taxon>Neognathae</taxon>
        <taxon>Neoaves</taxon>
        <taxon>Telluraves</taxon>
        <taxon>Australaves</taxon>
        <taxon>Passeriformes</taxon>
        <taxon>Sylvioidea</taxon>
        <taxon>Sylviidae</taxon>
        <taxon>Acrocephalinae</taxon>
        <taxon>Sylvietta</taxon>
    </lineage>
</organism>
<dbReference type="Proteomes" id="UP000567822">
    <property type="component" value="Unassembled WGS sequence"/>
</dbReference>
<comment type="caution">
    <text evidence="3">The sequence shown here is derived from an EMBL/GenBank/DDBJ whole genome shotgun (WGS) entry which is preliminary data.</text>
</comment>
<evidence type="ECO:0000256" key="1">
    <source>
        <dbReference type="PROSITE-ProRule" id="PRU00047"/>
    </source>
</evidence>
<evidence type="ECO:0000313" key="3">
    <source>
        <dbReference type="EMBL" id="NXK70963.1"/>
    </source>
</evidence>
<dbReference type="InterPro" id="IPR008916">
    <property type="entry name" value="Retrov_capsid_C"/>
</dbReference>
<dbReference type="GO" id="GO:0008270">
    <property type="term" value="F:zinc ion binding"/>
    <property type="evidence" value="ECO:0007669"/>
    <property type="project" value="UniProtKB-KW"/>
</dbReference>
<sequence>ANDDCKCLLKALPPEPKPTLLQMIEACNRLGTLQHTTAVTYQAVRQGIAVAFAALKILPGKQMLCFGCGEPEHVKKDCQKVQNQKALGVRPRWQKGLHFANSCHSK</sequence>
<dbReference type="PROSITE" id="PS50158">
    <property type="entry name" value="ZF_CCHC"/>
    <property type="match status" value="1"/>
</dbReference>
<protein>
    <submittedName>
        <fullName evidence="3">GAK5 protein</fullName>
    </submittedName>
</protein>
<keyword evidence="1" id="KW-0863">Zinc-finger</keyword>
<keyword evidence="1" id="KW-0479">Metal-binding</keyword>
<dbReference type="InterPro" id="IPR001878">
    <property type="entry name" value="Znf_CCHC"/>
</dbReference>